<evidence type="ECO:0000256" key="2">
    <source>
        <dbReference type="SAM" id="Phobius"/>
    </source>
</evidence>
<dbReference type="EMBL" id="JAAMPC010000013">
    <property type="protein sequence ID" value="KAG2271126.1"/>
    <property type="molecule type" value="Genomic_DNA"/>
</dbReference>
<sequence>MEKRKHKVLSTGPKQAAFNEDMKAFVAQLFEQSFSEMEQRLQRQMAETFEQMRTELKDSRKEASVDVDVELGEPLAKKPSPKKPSPSQPPLRRSTRGVVCVSVCLTVIYDIGLNFVVFYKVSSSFDVNFSQADGIIPEIGTQGVEGISLTSYVPGFDPSQTNKGDEWWTPRTSVRDSIAPLPSHWEKWNKGKGLQLTDSPLRTDGSPQSSLYYCFEESWIGFTEWVKKAKPLPLGLSMLNFSIATRIVSPGQWLGNEEMNAVMFIWRVNTTLKRWAPSRVAFLNAMFCLQIDDAYNKFFPNKKTYELPDFLWYVWGVDVDRLYFHLFVNGNHSLLYTS</sequence>
<organism evidence="3 4">
    <name type="scientific">Brassica carinata</name>
    <name type="common">Ethiopian mustard</name>
    <name type="synonym">Abyssinian cabbage</name>
    <dbReference type="NCBI Taxonomy" id="52824"/>
    <lineage>
        <taxon>Eukaryota</taxon>
        <taxon>Viridiplantae</taxon>
        <taxon>Streptophyta</taxon>
        <taxon>Embryophyta</taxon>
        <taxon>Tracheophyta</taxon>
        <taxon>Spermatophyta</taxon>
        <taxon>Magnoliopsida</taxon>
        <taxon>eudicotyledons</taxon>
        <taxon>Gunneridae</taxon>
        <taxon>Pentapetalae</taxon>
        <taxon>rosids</taxon>
        <taxon>malvids</taxon>
        <taxon>Brassicales</taxon>
        <taxon>Brassicaceae</taxon>
        <taxon>Brassiceae</taxon>
        <taxon>Brassica</taxon>
    </lineage>
</organism>
<dbReference type="AlphaFoldDB" id="A0A8X7UBA3"/>
<keyword evidence="4" id="KW-1185">Reference proteome</keyword>
<accession>A0A8X7UBA3</accession>
<feature type="transmembrane region" description="Helical" evidence="2">
    <location>
        <begin position="98"/>
        <end position="119"/>
    </location>
</feature>
<keyword evidence="2" id="KW-0812">Transmembrane</keyword>
<keyword evidence="2" id="KW-1133">Transmembrane helix</keyword>
<evidence type="ECO:0000256" key="1">
    <source>
        <dbReference type="SAM" id="MobiDB-lite"/>
    </source>
</evidence>
<reference evidence="3 4" key="1">
    <citation type="submission" date="2020-02" db="EMBL/GenBank/DDBJ databases">
        <authorList>
            <person name="Ma Q."/>
            <person name="Huang Y."/>
            <person name="Song X."/>
            <person name="Pei D."/>
        </authorList>
    </citation>
    <scope>NUCLEOTIDE SEQUENCE [LARGE SCALE GENOMIC DNA]</scope>
    <source>
        <strain evidence="3">Sxm20200214</strain>
        <tissue evidence="3">Leaf</tissue>
    </source>
</reference>
<feature type="region of interest" description="Disordered" evidence="1">
    <location>
        <begin position="71"/>
        <end position="93"/>
    </location>
</feature>
<keyword evidence="2" id="KW-0472">Membrane</keyword>
<dbReference type="Proteomes" id="UP000886595">
    <property type="component" value="Unassembled WGS sequence"/>
</dbReference>
<name>A0A8X7UBA3_BRACI</name>
<dbReference type="OrthoDB" id="1100833at2759"/>
<evidence type="ECO:0000313" key="3">
    <source>
        <dbReference type="EMBL" id="KAG2271126.1"/>
    </source>
</evidence>
<protein>
    <submittedName>
        <fullName evidence="3">Uncharacterized protein</fullName>
    </submittedName>
</protein>
<evidence type="ECO:0000313" key="4">
    <source>
        <dbReference type="Proteomes" id="UP000886595"/>
    </source>
</evidence>
<gene>
    <name evidence="3" type="ORF">Bca52824_065681</name>
</gene>
<comment type="caution">
    <text evidence="3">The sequence shown here is derived from an EMBL/GenBank/DDBJ whole genome shotgun (WGS) entry which is preliminary data.</text>
</comment>
<proteinExistence type="predicted"/>